<reference evidence="6" key="1">
    <citation type="submission" date="2019-02" db="EMBL/GenBank/DDBJ databases">
        <title>Draft genome sequence of Sphaerospermopsis reniformis NIES-1949.</title>
        <authorList>
            <person name="Yamaguchi H."/>
            <person name="Suzuki S."/>
            <person name="Kawachi M."/>
        </authorList>
    </citation>
    <scope>NUCLEOTIDE SEQUENCE [LARGE SCALE GENOMIC DNA]</scope>
    <source>
        <strain evidence="6">NIES-1949</strain>
    </source>
</reference>
<dbReference type="Proteomes" id="UP000300142">
    <property type="component" value="Unassembled WGS sequence"/>
</dbReference>
<dbReference type="GO" id="GO:0042372">
    <property type="term" value="P:phylloquinone biosynthetic process"/>
    <property type="evidence" value="ECO:0007669"/>
    <property type="project" value="UniProtKB-UniRule"/>
</dbReference>
<dbReference type="AlphaFoldDB" id="A0A480A761"/>
<dbReference type="GO" id="GO:0032259">
    <property type="term" value="P:methylation"/>
    <property type="evidence" value="ECO:0007669"/>
    <property type="project" value="UniProtKB-KW"/>
</dbReference>
<dbReference type="NCBIfam" id="TIGR01934">
    <property type="entry name" value="MenG_MenH_UbiE"/>
    <property type="match status" value="1"/>
</dbReference>
<dbReference type="Gene3D" id="3.40.50.150">
    <property type="entry name" value="Vaccinia Virus protein VP39"/>
    <property type="match status" value="1"/>
</dbReference>
<dbReference type="InterPro" id="IPR023576">
    <property type="entry name" value="UbiE/COQ5_MeTrFase_CS"/>
</dbReference>
<dbReference type="InterPro" id="IPR029063">
    <property type="entry name" value="SAM-dependent_MTases_sf"/>
</dbReference>
<dbReference type="PROSITE" id="PS51608">
    <property type="entry name" value="SAM_MT_UBIE"/>
    <property type="match status" value="1"/>
</dbReference>
<evidence type="ECO:0000256" key="2">
    <source>
        <dbReference type="ARBA" id="ARBA00022679"/>
    </source>
</evidence>
<comment type="similarity">
    <text evidence="4">Belongs to the class I-like SAM-binding methyltransferase superfamily. MenG/UbiE family.</text>
</comment>
<accession>A0A480A761</accession>
<dbReference type="GO" id="GO:0052624">
    <property type="term" value="F:2-phytyl-1,4-naphthoquinone methyltransferase activity"/>
    <property type="evidence" value="ECO:0007669"/>
    <property type="project" value="UniProtKB-EC"/>
</dbReference>
<dbReference type="PROSITE" id="PS01183">
    <property type="entry name" value="UBIE_1"/>
    <property type="match status" value="1"/>
</dbReference>
<organism evidence="5 6">
    <name type="scientific">Sphaerospermopsis reniformis</name>
    <dbReference type="NCBI Taxonomy" id="531300"/>
    <lineage>
        <taxon>Bacteria</taxon>
        <taxon>Bacillati</taxon>
        <taxon>Cyanobacteriota</taxon>
        <taxon>Cyanophyceae</taxon>
        <taxon>Nostocales</taxon>
        <taxon>Aphanizomenonaceae</taxon>
        <taxon>Sphaerospermopsis</taxon>
    </lineage>
</organism>
<dbReference type="NCBIfam" id="NF001244">
    <property type="entry name" value="PRK00216.1-5"/>
    <property type="match status" value="1"/>
</dbReference>
<dbReference type="EMBL" id="BJCE01000199">
    <property type="protein sequence ID" value="GCL39031.1"/>
    <property type="molecule type" value="Genomic_DNA"/>
</dbReference>
<dbReference type="EC" id="2.1.1.329" evidence="4"/>
<dbReference type="Pfam" id="PF01209">
    <property type="entry name" value="Ubie_methyltran"/>
    <property type="match status" value="1"/>
</dbReference>
<evidence type="ECO:0000313" key="6">
    <source>
        <dbReference type="Proteomes" id="UP000300142"/>
    </source>
</evidence>
<dbReference type="CDD" id="cd02440">
    <property type="entry name" value="AdoMet_MTases"/>
    <property type="match status" value="1"/>
</dbReference>
<keyword evidence="1 4" id="KW-0489">Methyltransferase</keyword>
<dbReference type="UniPathway" id="UPA00995"/>
<comment type="pathway">
    <text evidence="4">Cofactor biosynthesis; phylloquinone biosynthesis.</text>
</comment>
<keyword evidence="6" id="KW-1185">Reference proteome</keyword>
<comment type="function">
    <text evidence="4">Methyltransferase required for the conversion of 2-phytyl-1,4-beta-naphthoquinol to phylloquinol.</text>
</comment>
<protein>
    <recommendedName>
        <fullName evidence="4">2-phytyl-1,4-naphtoquinone methyltransferase</fullName>
        <ecNumber evidence="4">2.1.1.329</ecNumber>
    </recommendedName>
    <alternativeName>
        <fullName evidence="4">Demethylphylloquinone methyltransferase</fullName>
    </alternativeName>
</protein>
<gene>
    <name evidence="4" type="primary">menG</name>
    <name evidence="5" type="ORF">SR1949_41520</name>
</gene>
<keyword evidence="5" id="KW-0830">Ubiquinone</keyword>
<dbReference type="PANTHER" id="PTHR43591">
    <property type="entry name" value="METHYLTRANSFERASE"/>
    <property type="match status" value="1"/>
</dbReference>
<dbReference type="HAMAP" id="MF_01813">
    <property type="entry name" value="MenG_UbiE_methyltr"/>
    <property type="match status" value="1"/>
</dbReference>
<name>A0A480A761_9CYAN</name>
<keyword evidence="3 4" id="KW-0949">S-adenosyl-L-methionine</keyword>
<comment type="catalytic activity">
    <reaction evidence="4">
        <text>demethylphylloquinol + S-adenosyl-L-methionine = phylloquinol + S-adenosyl-L-homocysteine + H(+)</text>
        <dbReference type="Rhea" id="RHEA:40551"/>
        <dbReference type="ChEBI" id="CHEBI:15378"/>
        <dbReference type="ChEBI" id="CHEBI:28433"/>
        <dbReference type="ChEBI" id="CHEBI:57856"/>
        <dbReference type="ChEBI" id="CHEBI:59789"/>
        <dbReference type="ChEBI" id="CHEBI:87844"/>
        <dbReference type="EC" id="2.1.1.329"/>
    </reaction>
</comment>
<proteinExistence type="inferred from homology"/>
<dbReference type="SUPFAM" id="SSF53335">
    <property type="entry name" value="S-adenosyl-L-methionine-dependent methyltransferases"/>
    <property type="match status" value="1"/>
</dbReference>
<evidence type="ECO:0000313" key="5">
    <source>
        <dbReference type="EMBL" id="GCL39031.1"/>
    </source>
</evidence>
<evidence type="ECO:0000256" key="4">
    <source>
        <dbReference type="HAMAP-Rule" id="MF_01982"/>
    </source>
</evidence>
<evidence type="ECO:0000256" key="1">
    <source>
        <dbReference type="ARBA" id="ARBA00022603"/>
    </source>
</evidence>
<dbReference type="PANTHER" id="PTHR43591:SF24">
    <property type="entry name" value="2-METHOXY-6-POLYPRENYL-1,4-BENZOQUINOL METHYLASE, MITOCHONDRIAL"/>
    <property type="match status" value="1"/>
</dbReference>
<sequence>MTNYQAPINNEIRNIFDRIAPVYDQLNDWLSLGQHRIWKEMTVKWSGAKPGDTCLDLCCGSGDLTFRLARRAGMTGKVYGVDFSCNLLTTAKERCQSHYPQPPITWIEADVLNLPFDDHQFDAITMGYGLRNVKDIPRSLQEIYRVLKPGGKAAILDFHRPNNETFRAFQQWYLDNLVVPLATNLGVKEEYAYISPSLDRFPIGKDQVAIAQKVGFVNATHYPISNGMMGVLVIDN</sequence>
<dbReference type="InterPro" id="IPR004033">
    <property type="entry name" value="UbiE/COQ5_MeTrFase"/>
</dbReference>
<comment type="caution">
    <text evidence="5">The sequence shown here is derived from an EMBL/GenBank/DDBJ whole genome shotgun (WGS) entry which is preliminary data.</text>
</comment>
<evidence type="ECO:0000256" key="3">
    <source>
        <dbReference type="ARBA" id="ARBA00022691"/>
    </source>
</evidence>
<keyword evidence="2 4" id="KW-0808">Transferase</keyword>
<dbReference type="InterPro" id="IPR032904">
    <property type="entry name" value="MenG"/>
</dbReference>
<dbReference type="HAMAP" id="MF_01982">
    <property type="entry name" value="MenG_phylloquinone_subfam"/>
    <property type="match status" value="1"/>
</dbReference>